<feature type="compositionally biased region" description="Low complexity" evidence="2">
    <location>
        <begin position="22"/>
        <end position="40"/>
    </location>
</feature>
<sequence length="225" mass="25618">MSTSYETSDDISVDSDSDSQESESTSHSSFTCSQSYSSPSVSVPIALDPFRAPLPSTLEEMNSEINRLRMTAGLMQKELVRVTAQIVISKARWAMKRAETEAKAEFEQEMLRFRQAVKAKKEQAQKEREAAQKEAQKKAYDAALYAQVRKEMRERAFSDPLSSYTRKRELIALCRALGLNTTGIIRELVSRIKSHLSSHPELRQNPRFAGLFVQKRRRRAHNVNC</sequence>
<evidence type="ECO:0000313" key="5">
    <source>
        <dbReference type="Proteomes" id="UP000759537"/>
    </source>
</evidence>
<reference evidence="4" key="2">
    <citation type="journal article" date="2020" name="Nat. Commun.">
        <title>Large-scale genome sequencing of mycorrhizal fungi provides insights into the early evolution of symbiotic traits.</title>
        <authorList>
            <person name="Miyauchi S."/>
            <person name="Kiss E."/>
            <person name="Kuo A."/>
            <person name="Drula E."/>
            <person name="Kohler A."/>
            <person name="Sanchez-Garcia M."/>
            <person name="Morin E."/>
            <person name="Andreopoulos B."/>
            <person name="Barry K.W."/>
            <person name="Bonito G."/>
            <person name="Buee M."/>
            <person name="Carver A."/>
            <person name="Chen C."/>
            <person name="Cichocki N."/>
            <person name="Clum A."/>
            <person name="Culley D."/>
            <person name="Crous P.W."/>
            <person name="Fauchery L."/>
            <person name="Girlanda M."/>
            <person name="Hayes R.D."/>
            <person name="Keri Z."/>
            <person name="LaButti K."/>
            <person name="Lipzen A."/>
            <person name="Lombard V."/>
            <person name="Magnuson J."/>
            <person name="Maillard F."/>
            <person name="Murat C."/>
            <person name="Nolan M."/>
            <person name="Ohm R.A."/>
            <person name="Pangilinan J."/>
            <person name="Pereira M.F."/>
            <person name="Perotto S."/>
            <person name="Peter M."/>
            <person name="Pfister S."/>
            <person name="Riley R."/>
            <person name="Sitrit Y."/>
            <person name="Stielow J.B."/>
            <person name="Szollosi G."/>
            <person name="Zifcakova L."/>
            <person name="Stursova M."/>
            <person name="Spatafora J.W."/>
            <person name="Tedersoo L."/>
            <person name="Vaario L.M."/>
            <person name="Yamada A."/>
            <person name="Yan M."/>
            <person name="Wang P."/>
            <person name="Xu J."/>
            <person name="Bruns T."/>
            <person name="Baldrian P."/>
            <person name="Vilgalys R."/>
            <person name="Dunand C."/>
            <person name="Henrissat B."/>
            <person name="Grigoriev I.V."/>
            <person name="Hibbett D."/>
            <person name="Nagy L.G."/>
            <person name="Martin F.M."/>
        </authorList>
    </citation>
    <scope>NUCLEOTIDE SEQUENCE</scope>
    <source>
        <strain evidence="4">Prilba</strain>
    </source>
</reference>
<feature type="domain" description="SAP" evidence="3">
    <location>
        <begin position="162"/>
        <end position="196"/>
    </location>
</feature>
<accession>A0A9P5N638</accession>
<proteinExistence type="predicted"/>
<evidence type="ECO:0000259" key="3">
    <source>
        <dbReference type="PROSITE" id="PS50800"/>
    </source>
</evidence>
<name>A0A9P5N638_9AGAM</name>
<dbReference type="PROSITE" id="PS50800">
    <property type="entry name" value="SAP"/>
    <property type="match status" value="1"/>
</dbReference>
<dbReference type="OrthoDB" id="2693302at2759"/>
<comment type="caution">
    <text evidence="4">The sequence shown here is derived from an EMBL/GenBank/DDBJ whole genome shotgun (WGS) entry which is preliminary data.</text>
</comment>
<organism evidence="4 5">
    <name type="scientific">Russula ochroleuca</name>
    <dbReference type="NCBI Taxonomy" id="152965"/>
    <lineage>
        <taxon>Eukaryota</taxon>
        <taxon>Fungi</taxon>
        <taxon>Dikarya</taxon>
        <taxon>Basidiomycota</taxon>
        <taxon>Agaricomycotina</taxon>
        <taxon>Agaricomycetes</taxon>
        <taxon>Russulales</taxon>
        <taxon>Russulaceae</taxon>
        <taxon>Russula</taxon>
    </lineage>
</organism>
<reference evidence="4" key="1">
    <citation type="submission" date="2019-10" db="EMBL/GenBank/DDBJ databases">
        <authorList>
            <consortium name="DOE Joint Genome Institute"/>
            <person name="Kuo A."/>
            <person name="Miyauchi S."/>
            <person name="Kiss E."/>
            <person name="Drula E."/>
            <person name="Kohler A."/>
            <person name="Sanchez-Garcia M."/>
            <person name="Andreopoulos B."/>
            <person name="Barry K.W."/>
            <person name="Bonito G."/>
            <person name="Buee M."/>
            <person name="Carver A."/>
            <person name="Chen C."/>
            <person name="Cichocki N."/>
            <person name="Clum A."/>
            <person name="Culley D."/>
            <person name="Crous P.W."/>
            <person name="Fauchery L."/>
            <person name="Girlanda M."/>
            <person name="Hayes R."/>
            <person name="Keri Z."/>
            <person name="LaButti K."/>
            <person name="Lipzen A."/>
            <person name="Lombard V."/>
            <person name="Magnuson J."/>
            <person name="Maillard F."/>
            <person name="Morin E."/>
            <person name="Murat C."/>
            <person name="Nolan M."/>
            <person name="Ohm R."/>
            <person name="Pangilinan J."/>
            <person name="Pereira M."/>
            <person name="Perotto S."/>
            <person name="Peter M."/>
            <person name="Riley R."/>
            <person name="Sitrit Y."/>
            <person name="Stielow B."/>
            <person name="Szollosi G."/>
            <person name="Zifcakova L."/>
            <person name="Stursova M."/>
            <person name="Spatafora J.W."/>
            <person name="Tedersoo L."/>
            <person name="Vaario L.-M."/>
            <person name="Yamada A."/>
            <person name="Yan M."/>
            <person name="Wang P."/>
            <person name="Xu J."/>
            <person name="Bruns T."/>
            <person name="Baldrian P."/>
            <person name="Vilgalys R."/>
            <person name="Henrissat B."/>
            <person name="Grigoriev I.V."/>
            <person name="Hibbett D."/>
            <person name="Nagy L.G."/>
            <person name="Martin F.M."/>
        </authorList>
    </citation>
    <scope>NUCLEOTIDE SEQUENCE</scope>
    <source>
        <strain evidence="4">Prilba</strain>
    </source>
</reference>
<gene>
    <name evidence="4" type="ORF">DFH94DRAFT_705455</name>
</gene>
<feature type="coiled-coil region" evidence="1">
    <location>
        <begin position="103"/>
        <end position="143"/>
    </location>
</feature>
<keyword evidence="1" id="KW-0175">Coiled coil</keyword>
<evidence type="ECO:0000313" key="4">
    <source>
        <dbReference type="EMBL" id="KAF8487347.1"/>
    </source>
</evidence>
<dbReference type="AlphaFoldDB" id="A0A9P5N638"/>
<feature type="compositionally biased region" description="Acidic residues" evidence="2">
    <location>
        <begin position="7"/>
        <end position="21"/>
    </location>
</feature>
<feature type="region of interest" description="Disordered" evidence="2">
    <location>
        <begin position="1"/>
        <end position="40"/>
    </location>
</feature>
<dbReference type="Proteomes" id="UP000759537">
    <property type="component" value="Unassembled WGS sequence"/>
</dbReference>
<protein>
    <recommendedName>
        <fullName evidence="3">SAP domain-containing protein</fullName>
    </recommendedName>
</protein>
<evidence type="ECO:0000256" key="1">
    <source>
        <dbReference type="SAM" id="Coils"/>
    </source>
</evidence>
<dbReference type="InterPro" id="IPR003034">
    <property type="entry name" value="SAP_dom"/>
</dbReference>
<evidence type="ECO:0000256" key="2">
    <source>
        <dbReference type="SAM" id="MobiDB-lite"/>
    </source>
</evidence>
<dbReference type="EMBL" id="WHVB01000001">
    <property type="protein sequence ID" value="KAF8487347.1"/>
    <property type="molecule type" value="Genomic_DNA"/>
</dbReference>
<keyword evidence="5" id="KW-1185">Reference proteome</keyword>